<feature type="signal peptide" evidence="4">
    <location>
        <begin position="1"/>
        <end position="28"/>
    </location>
</feature>
<dbReference type="InterPro" id="IPR009880">
    <property type="entry name" value="Glyoxal_oxidase_N"/>
</dbReference>
<dbReference type="PRINTS" id="PR00014">
    <property type="entry name" value="FNTYPEIII"/>
</dbReference>
<dbReference type="InterPro" id="IPR036116">
    <property type="entry name" value="FN3_sf"/>
</dbReference>
<dbReference type="InterPro" id="IPR013783">
    <property type="entry name" value="Ig-like_fold"/>
</dbReference>
<dbReference type="SMART" id="SM00612">
    <property type="entry name" value="Kelch"/>
    <property type="match status" value="2"/>
</dbReference>
<dbReference type="AlphaFoldDB" id="A0A4R6SFZ5"/>
<keyword evidence="3" id="KW-0624">Polysaccharide degradation</keyword>
<dbReference type="PANTHER" id="PTHR32208">
    <property type="entry name" value="SECRETED PROTEIN-RELATED"/>
    <property type="match status" value="1"/>
</dbReference>
<dbReference type="Pfam" id="PF00041">
    <property type="entry name" value="fn3"/>
    <property type="match status" value="2"/>
</dbReference>
<name>A0A4R6SFZ5_LABRH</name>
<evidence type="ECO:0000256" key="1">
    <source>
        <dbReference type="ARBA" id="ARBA00022729"/>
    </source>
</evidence>
<dbReference type="Pfam" id="PF07250">
    <property type="entry name" value="Glyoxal_oxid_N"/>
    <property type="match status" value="2"/>
</dbReference>
<comment type="caution">
    <text evidence="6">The sequence shown here is derived from an EMBL/GenBank/DDBJ whole genome shotgun (WGS) entry which is preliminary data.</text>
</comment>
<dbReference type="SMART" id="SM00060">
    <property type="entry name" value="FN3"/>
    <property type="match status" value="2"/>
</dbReference>
<evidence type="ECO:0000259" key="5">
    <source>
        <dbReference type="PROSITE" id="PS50853"/>
    </source>
</evidence>
<dbReference type="Gene3D" id="2.60.40.10">
    <property type="entry name" value="Immunoglobulins"/>
    <property type="match status" value="3"/>
</dbReference>
<dbReference type="PROSITE" id="PS50853">
    <property type="entry name" value="FN3"/>
    <property type="match status" value="2"/>
</dbReference>
<feature type="domain" description="Fibronectin type-III" evidence="5">
    <location>
        <begin position="253"/>
        <end position="352"/>
    </location>
</feature>
<accession>A0A4R6SFZ5</accession>
<dbReference type="CDD" id="cd00063">
    <property type="entry name" value="FN3"/>
    <property type="match status" value="2"/>
</dbReference>
<proteinExistence type="predicted"/>
<dbReference type="InterPro" id="IPR003961">
    <property type="entry name" value="FN3_dom"/>
</dbReference>
<feature type="chain" id="PRO_5038465593" evidence="4">
    <location>
        <begin position="29"/>
        <end position="1113"/>
    </location>
</feature>
<evidence type="ECO:0000313" key="6">
    <source>
        <dbReference type="EMBL" id="TDQ00276.1"/>
    </source>
</evidence>
<gene>
    <name evidence="6" type="ORF">EV186_102137</name>
</gene>
<keyword evidence="3" id="KW-0119">Carbohydrate metabolism</keyword>
<dbReference type="PANTHER" id="PTHR32208:SF21">
    <property type="entry name" value="LOW QUALITY PROTEIN: ALDEHYDE OXIDASE GLOX-LIKE"/>
    <property type="match status" value="1"/>
</dbReference>
<dbReference type="Gene3D" id="2.130.10.80">
    <property type="entry name" value="Galactose oxidase/kelch, beta-propeller"/>
    <property type="match status" value="1"/>
</dbReference>
<keyword evidence="2" id="KW-0378">Hydrolase</keyword>
<dbReference type="InterPro" id="IPR037293">
    <property type="entry name" value="Gal_Oxidase_central_sf"/>
</dbReference>
<protein>
    <submittedName>
        <fullName evidence="6">Fibronectin type III domain protein</fullName>
    </submittedName>
</protein>
<dbReference type="SUPFAM" id="SSF50965">
    <property type="entry name" value="Galactose oxidase, central domain"/>
    <property type="match status" value="1"/>
</dbReference>
<dbReference type="InterPro" id="IPR011043">
    <property type="entry name" value="Gal_Oxase/kelch_b-propeller"/>
</dbReference>
<sequence>MRSVRSRHAGLVALLAAMLVALGLPSFAAATPPSFVQQVTARANATSKAVTLPNAVTTGDRIVVEVGIWSSAHATAGTVKDAAGNTYTRLVHFAASDGTELSVWSAPVTLGGGTKPAITVTPTAKADLGIAVVEYSGLSTVADATVLDQSAQATGTSSGTGVVSSGPTPATTAGNELALGFYVDSGFGKTLTAANAFTQRSNVSPTSDMEFVVEDKVVGQGEQPNAGVGTGSGVPWLMATVVLRPAAGGQPTAPGAPVNVTAQAGNGTATVSWTAPFNGGSGLTSYTITPYIGTTPQTPTVLSGAPPATSAQVSGLTNGTGYTFTVTATNAIGTGPASAPSNPVTPTSTPQGQWSATMTWPFVAVHAVALTNGKYLLWDGWHQPEPTYLWDPVANTFTSITAPDSIFCSGNALLPDGKVLTVGGYGVVSTGELGIKDTAIFDPATSTWKRGADMHYPRWYPSLTQLADGRYLTISGNSADAYTWAEHPEVYDPGNDTWTVLNGISTTQVHEDEYPFAMLAPNGKVFTIGPSEDVSYWLDADNQTWTPVGPSGVVNGSATMYRPGKVLYSGGSATISSGTPSQASTSVIDLTGATPAWRHTSPMNTARDFHTLTTLPDGQVLAVGGAPTSDQTLVNNGVLPAEIWNPDTEKWTTVASMSVPRQYHQTALLMPDGRVLVAGGGHTVSASGPGQFSAQIYSPPYLFNGTRPVISSAPASAAYGSTMTVSTPDAASVTAVNLVSMGADTHQSDMDQHFVPLSFTRNGTTLSVQAPPGGTIAPAGTYMLFLVNGNGVPSVAAQVRILPSLTAPSAPSNVTAVAGNASATVSWSAPGDGGSPITSYTVTPYIGSVAQSPVTVAGATNTQVTGLTNGTPYTFTVTATNAVGTSPPSAASTVVTPSPTPAPGFVQQASGRGLGATRAVTMPSTVLAGDRMVVEVGVWNTENATATGVTDSAGNTYTRLSTKVAPDGTELSVWSAPITAGGGTKPTITARVSSSADVGVAAVEYSGLSPVAGTGVVDQSVSATGTTAVASSGQTAATTAGGELAVGFYADSGFSRTLTAGAGFSQRVNVSPAGDMEFLVEDQPVTLGSRPNATIGTAASTPWIVTTIVFKHG</sequence>
<evidence type="ECO:0000256" key="2">
    <source>
        <dbReference type="ARBA" id="ARBA00023295"/>
    </source>
</evidence>
<keyword evidence="1 4" id="KW-0732">Signal</keyword>
<keyword evidence="7" id="KW-1185">Reference proteome</keyword>
<dbReference type="SUPFAM" id="SSF49265">
    <property type="entry name" value="Fibronectin type III"/>
    <property type="match status" value="1"/>
</dbReference>
<dbReference type="InterPro" id="IPR006652">
    <property type="entry name" value="Kelch_1"/>
</dbReference>
<dbReference type="RefSeq" id="WP_133849013.1">
    <property type="nucleotide sequence ID" value="NZ_SNXZ01000002.1"/>
</dbReference>
<evidence type="ECO:0000256" key="3">
    <source>
        <dbReference type="ARBA" id="ARBA00023326"/>
    </source>
</evidence>
<dbReference type="InterPro" id="IPR015202">
    <property type="entry name" value="GO-like_E_set"/>
</dbReference>
<dbReference type="SUPFAM" id="SSF81296">
    <property type="entry name" value="E set domains"/>
    <property type="match status" value="1"/>
</dbReference>
<dbReference type="Proteomes" id="UP000295444">
    <property type="component" value="Unassembled WGS sequence"/>
</dbReference>
<dbReference type="GO" id="GO:0000272">
    <property type="term" value="P:polysaccharide catabolic process"/>
    <property type="evidence" value="ECO:0007669"/>
    <property type="project" value="UniProtKB-KW"/>
</dbReference>
<evidence type="ECO:0000313" key="7">
    <source>
        <dbReference type="Proteomes" id="UP000295444"/>
    </source>
</evidence>
<dbReference type="OrthoDB" id="535891at2"/>
<dbReference type="EMBL" id="SNXZ01000002">
    <property type="protein sequence ID" value="TDQ00276.1"/>
    <property type="molecule type" value="Genomic_DNA"/>
</dbReference>
<dbReference type="InterPro" id="IPR014756">
    <property type="entry name" value="Ig_E-set"/>
</dbReference>
<feature type="domain" description="Fibronectin type-III" evidence="5">
    <location>
        <begin position="807"/>
        <end position="899"/>
    </location>
</feature>
<dbReference type="CDD" id="cd02851">
    <property type="entry name" value="E_set_GO_C"/>
    <property type="match status" value="1"/>
</dbReference>
<reference evidence="6 7" key="1">
    <citation type="submission" date="2019-03" db="EMBL/GenBank/DDBJ databases">
        <title>Genomic Encyclopedia of Type Strains, Phase IV (KMG-IV): sequencing the most valuable type-strain genomes for metagenomic binning, comparative biology and taxonomic classification.</title>
        <authorList>
            <person name="Goeker M."/>
        </authorList>
    </citation>
    <scope>NUCLEOTIDE SEQUENCE [LARGE SCALE GENOMIC DNA]</scope>
    <source>
        <strain evidence="6 7">DSM 45361</strain>
    </source>
</reference>
<evidence type="ECO:0000256" key="4">
    <source>
        <dbReference type="SAM" id="SignalP"/>
    </source>
</evidence>
<dbReference type="GO" id="GO:0016798">
    <property type="term" value="F:hydrolase activity, acting on glycosyl bonds"/>
    <property type="evidence" value="ECO:0007669"/>
    <property type="project" value="UniProtKB-KW"/>
</dbReference>
<keyword evidence="2" id="KW-0326">Glycosidase</keyword>
<organism evidence="6 7">
    <name type="scientific">Labedaea rhizosphaerae</name>
    <dbReference type="NCBI Taxonomy" id="598644"/>
    <lineage>
        <taxon>Bacteria</taxon>
        <taxon>Bacillati</taxon>
        <taxon>Actinomycetota</taxon>
        <taxon>Actinomycetes</taxon>
        <taxon>Pseudonocardiales</taxon>
        <taxon>Pseudonocardiaceae</taxon>
        <taxon>Labedaea</taxon>
    </lineage>
</organism>
<dbReference type="Pfam" id="PF09118">
    <property type="entry name" value="GO-like_E_set"/>
    <property type="match status" value="1"/>
</dbReference>